<dbReference type="EMBL" id="CAKMRJ010003334">
    <property type="protein sequence ID" value="CAH1433871.1"/>
    <property type="molecule type" value="Genomic_DNA"/>
</dbReference>
<dbReference type="PROSITE" id="PS50927">
    <property type="entry name" value="BULB_LECTIN"/>
    <property type="match status" value="1"/>
</dbReference>
<evidence type="ECO:0000256" key="1">
    <source>
        <dbReference type="ARBA" id="ARBA00004167"/>
    </source>
</evidence>
<feature type="domain" description="Bulb-type lectin" evidence="7">
    <location>
        <begin position="1"/>
        <end position="84"/>
    </location>
</feature>
<sequence>MDQPTTGVPTVVWMANRDAPINGKYLKFILFEDGNLALTDAEQYIIWSTHTKSTSSISLQLQLHDTYNLILFEREQSLWQSFDYPIDTLLPDQPLTTNRQLVSSRSSTSYASCFYKLFFDDYDSILRLHYEDPVSTRVFWHDPRFLHWEVGRYQYVYNRRASLNSDGEFKSSDGLEIFSFDYGIGPQRMMKIEIDGNLRVYGFIEHQTRKEWKVQWQVVSRSYRVHGICGPNSLCTYSHDAGRRCIYLHGYKMVNSEDVDLIPLVLMGKIKNRFFNLEEN</sequence>
<evidence type="ECO:0000313" key="8">
    <source>
        <dbReference type="EMBL" id="CAH1433871.1"/>
    </source>
</evidence>
<organism evidence="8 9">
    <name type="scientific">Lactuca virosa</name>
    <dbReference type="NCBI Taxonomy" id="75947"/>
    <lineage>
        <taxon>Eukaryota</taxon>
        <taxon>Viridiplantae</taxon>
        <taxon>Streptophyta</taxon>
        <taxon>Embryophyta</taxon>
        <taxon>Tracheophyta</taxon>
        <taxon>Spermatophyta</taxon>
        <taxon>Magnoliopsida</taxon>
        <taxon>eudicotyledons</taxon>
        <taxon>Gunneridae</taxon>
        <taxon>Pentapetalae</taxon>
        <taxon>asterids</taxon>
        <taxon>campanulids</taxon>
        <taxon>Asterales</taxon>
        <taxon>Asteraceae</taxon>
        <taxon>Cichorioideae</taxon>
        <taxon>Cichorieae</taxon>
        <taxon>Lactucinae</taxon>
        <taxon>Lactuca</taxon>
    </lineage>
</organism>
<comment type="caution">
    <text evidence="8">The sequence shown here is derived from an EMBL/GenBank/DDBJ whole genome shotgun (WGS) entry which is preliminary data.</text>
</comment>
<comment type="subcellular location">
    <subcellularLocation>
        <location evidence="1">Membrane</location>
        <topology evidence="1">Single-pass membrane protein</topology>
    </subcellularLocation>
</comment>
<dbReference type="Pfam" id="PF01453">
    <property type="entry name" value="B_lectin"/>
    <property type="match status" value="1"/>
</dbReference>
<reference evidence="8 9" key="1">
    <citation type="submission" date="2022-01" db="EMBL/GenBank/DDBJ databases">
        <authorList>
            <person name="Xiong W."/>
            <person name="Schranz E."/>
        </authorList>
    </citation>
    <scope>NUCLEOTIDE SEQUENCE [LARGE SCALE GENOMIC DNA]</scope>
</reference>
<proteinExistence type="predicted"/>
<dbReference type="InterPro" id="IPR001480">
    <property type="entry name" value="Bulb-type_lectin_dom"/>
</dbReference>
<keyword evidence="2" id="KW-0812">Transmembrane</keyword>
<dbReference type="InterPro" id="IPR036426">
    <property type="entry name" value="Bulb-type_lectin_dom_sf"/>
</dbReference>
<evidence type="ECO:0000313" key="9">
    <source>
        <dbReference type="Proteomes" id="UP001157418"/>
    </source>
</evidence>
<evidence type="ECO:0000256" key="3">
    <source>
        <dbReference type="ARBA" id="ARBA00022729"/>
    </source>
</evidence>
<evidence type="ECO:0000256" key="2">
    <source>
        <dbReference type="ARBA" id="ARBA00022692"/>
    </source>
</evidence>
<keyword evidence="4" id="KW-1133">Transmembrane helix</keyword>
<dbReference type="GO" id="GO:0016020">
    <property type="term" value="C:membrane"/>
    <property type="evidence" value="ECO:0007669"/>
    <property type="project" value="UniProtKB-SubCell"/>
</dbReference>
<evidence type="ECO:0000256" key="6">
    <source>
        <dbReference type="ARBA" id="ARBA00023180"/>
    </source>
</evidence>
<evidence type="ECO:0000256" key="4">
    <source>
        <dbReference type="ARBA" id="ARBA00022989"/>
    </source>
</evidence>
<evidence type="ECO:0000259" key="7">
    <source>
        <dbReference type="PROSITE" id="PS50927"/>
    </source>
</evidence>
<dbReference type="AlphaFoldDB" id="A0AAU9N7P2"/>
<keyword evidence="6" id="KW-0325">Glycoprotein</keyword>
<evidence type="ECO:0000256" key="5">
    <source>
        <dbReference type="ARBA" id="ARBA00023136"/>
    </source>
</evidence>
<dbReference type="Gene3D" id="2.90.10.30">
    <property type="match status" value="1"/>
</dbReference>
<dbReference type="Proteomes" id="UP001157418">
    <property type="component" value="Unassembled WGS sequence"/>
</dbReference>
<dbReference type="PANTHER" id="PTHR47974">
    <property type="entry name" value="OS07G0415500 PROTEIN"/>
    <property type="match status" value="1"/>
</dbReference>
<dbReference type="PANTHER" id="PTHR47974:SF3">
    <property type="entry name" value="RECEPTOR-LIKE SERINE_THREONINE-PROTEIN KINASE"/>
    <property type="match status" value="1"/>
</dbReference>
<name>A0AAU9N7P2_9ASTR</name>
<accession>A0AAU9N7P2</accession>
<keyword evidence="5" id="KW-0472">Membrane</keyword>
<dbReference type="SUPFAM" id="SSF51110">
    <property type="entry name" value="alpha-D-mannose-specific plant lectins"/>
    <property type="match status" value="1"/>
</dbReference>
<protein>
    <recommendedName>
        <fullName evidence="7">Bulb-type lectin domain-containing protein</fullName>
    </recommendedName>
</protein>
<keyword evidence="3" id="KW-0732">Signal</keyword>
<keyword evidence="9" id="KW-1185">Reference proteome</keyword>
<gene>
    <name evidence="8" type="ORF">LVIROSA_LOCUS20434</name>
</gene>